<dbReference type="KEGG" id="csl:COCSUDRAFT_57232"/>
<dbReference type="GO" id="GO:0003700">
    <property type="term" value="F:DNA-binding transcription factor activity"/>
    <property type="evidence" value="ECO:0007669"/>
    <property type="project" value="InterPro"/>
</dbReference>
<gene>
    <name evidence="10" type="ORF">COCSUDRAFT_57232</name>
</gene>
<feature type="domain" description="BZIP" evidence="9">
    <location>
        <begin position="173"/>
        <end position="236"/>
    </location>
</feature>
<dbReference type="CDD" id="cd14702">
    <property type="entry name" value="bZIP_plant_GBF1"/>
    <property type="match status" value="1"/>
</dbReference>
<dbReference type="InterPro" id="IPR044827">
    <property type="entry name" value="GBF-like"/>
</dbReference>
<evidence type="ECO:0000313" key="11">
    <source>
        <dbReference type="Proteomes" id="UP000007264"/>
    </source>
</evidence>
<evidence type="ECO:0000313" key="10">
    <source>
        <dbReference type="EMBL" id="EIE20664.1"/>
    </source>
</evidence>
<dbReference type="SUPFAM" id="SSF57959">
    <property type="entry name" value="Leucine zipper domain"/>
    <property type="match status" value="1"/>
</dbReference>
<evidence type="ECO:0000256" key="2">
    <source>
        <dbReference type="ARBA" id="ARBA00007163"/>
    </source>
</evidence>
<dbReference type="Gene3D" id="1.20.5.170">
    <property type="match status" value="1"/>
</dbReference>
<evidence type="ECO:0000256" key="5">
    <source>
        <dbReference type="ARBA" id="ARBA00023163"/>
    </source>
</evidence>
<reference evidence="10 11" key="1">
    <citation type="journal article" date="2012" name="Genome Biol.">
        <title>The genome of the polar eukaryotic microalga coccomyxa subellipsoidea reveals traits of cold adaptation.</title>
        <authorList>
            <person name="Blanc G."/>
            <person name="Agarkova I."/>
            <person name="Grimwood J."/>
            <person name="Kuo A."/>
            <person name="Brueggeman A."/>
            <person name="Dunigan D."/>
            <person name="Gurnon J."/>
            <person name="Ladunga I."/>
            <person name="Lindquist E."/>
            <person name="Lucas S."/>
            <person name="Pangilinan J."/>
            <person name="Proschold T."/>
            <person name="Salamov A."/>
            <person name="Schmutz J."/>
            <person name="Weeks D."/>
            <person name="Yamada T."/>
            <person name="Claverie J.M."/>
            <person name="Grigoriev I."/>
            <person name="Van Etten J."/>
            <person name="Lomsadze A."/>
            <person name="Borodovsky M."/>
        </authorList>
    </citation>
    <scope>NUCLEOTIDE SEQUENCE [LARGE SCALE GENOMIC DNA]</scope>
    <source>
        <strain evidence="10 11">C-169</strain>
    </source>
</reference>
<dbReference type="OrthoDB" id="10405562at2759"/>
<dbReference type="SMART" id="SM00338">
    <property type="entry name" value="BRLZ"/>
    <property type="match status" value="1"/>
</dbReference>
<protein>
    <recommendedName>
        <fullName evidence="9">BZIP domain-containing protein</fullName>
    </recommendedName>
</protein>
<feature type="region of interest" description="Disordered" evidence="8">
    <location>
        <begin position="57"/>
        <end position="173"/>
    </location>
</feature>
<dbReference type="PANTHER" id="PTHR45967">
    <property type="entry name" value="G-BOX-BINDING FACTOR 3-RELATED"/>
    <property type="match status" value="1"/>
</dbReference>
<proteinExistence type="inferred from homology"/>
<dbReference type="PROSITE" id="PS50217">
    <property type="entry name" value="BZIP"/>
    <property type="match status" value="1"/>
</dbReference>
<keyword evidence="3" id="KW-0805">Transcription regulation</keyword>
<sequence length="384" mass="41808">MAFLRDAEDFLARLPSISLDGMDPLFPQGDPALAKSQYAEVVPTKVNMAAQKCTITTGPQPFPPFDPSAKQGRSKSTATHYSPNTTLYPMSYLESFSGAEGGDHTGGEHEESLQARHSSLQSCSSDAAEEWNLRRSPRNSNSPKNKGPREKRKVGRPIAYCGDPDSPDLTPAERRRIKRRIANRESARRVRARRQDLIEEMAVKADEMEKHNSTLASHATAVETQHAAMMRQMGEYSSRLQATAAQNKALQREIAHLRHLLENKGEVMLPKEDHACPSSCSQSAQQPVNHSTACNYPGARASGAADTTLGAGPVFSNGMRSAFAVSADLPAEEPHQVTDLPMCSAASMDQLLPNMGLTPSMAFPWETGFSVGKAPSFALPIEMF</sequence>
<dbReference type="Proteomes" id="UP000007264">
    <property type="component" value="Unassembled WGS sequence"/>
</dbReference>
<name>I0YQJ5_COCSC</name>
<comment type="subcellular location">
    <subcellularLocation>
        <location evidence="1">Nucleus</location>
    </subcellularLocation>
</comment>
<keyword evidence="5" id="KW-0804">Transcription</keyword>
<dbReference type="InterPro" id="IPR046347">
    <property type="entry name" value="bZIP_sf"/>
</dbReference>
<keyword evidence="4" id="KW-0238">DNA-binding</keyword>
<keyword evidence="11" id="KW-1185">Reference proteome</keyword>
<dbReference type="EMBL" id="AGSI01000014">
    <property type="protein sequence ID" value="EIE20664.1"/>
    <property type="molecule type" value="Genomic_DNA"/>
</dbReference>
<feature type="compositionally biased region" description="Basic and acidic residues" evidence="8">
    <location>
        <begin position="101"/>
        <end position="114"/>
    </location>
</feature>
<dbReference type="RefSeq" id="XP_005645208.1">
    <property type="nucleotide sequence ID" value="XM_005645151.1"/>
</dbReference>
<evidence type="ECO:0000256" key="7">
    <source>
        <dbReference type="SAM" id="Coils"/>
    </source>
</evidence>
<evidence type="ECO:0000256" key="3">
    <source>
        <dbReference type="ARBA" id="ARBA00023015"/>
    </source>
</evidence>
<evidence type="ECO:0000256" key="8">
    <source>
        <dbReference type="SAM" id="MobiDB-lite"/>
    </source>
</evidence>
<dbReference type="PANTHER" id="PTHR45967:SF28">
    <property type="entry name" value="BASIC-LEUCINE ZIPPER (BZIP) TRANSCRIPTION FACTOR FAMILY PROTEIN"/>
    <property type="match status" value="1"/>
</dbReference>
<dbReference type="InterPro" id="IPR004827">
    <property type="entry name" value="bZIP"/>
</dbReference>
<comment type="caution">
    <text evidence="10">The sequence shown here is derived from an EMBL/GenBank/DDBJ whole genome shotgun (WGS) entry which is preliminary data.</text>
</comment>
<organism evidence="10 11">
    <name type="scientific">Coccomyxa subellipsoidea (strain C-169)</name>
    <name type="common">Green microalga</name>
    <dbReference type="NCBI Taxonomy" id="574566"/>
    <lineage>
        <taxon>Eukaryota</taxon>
        <taxon>Viridiplantae</taxon>
        <taxon>Chlorophyta</taxon>
        <taxon>core chlorophytes</taxon>
        <taxon>Trebouxiophyceae</taxon>
        <taxon>Trebouxiophyceae incertae sedis</taxon>
        <taxon>Coccomyxaceae</taxon>
        <taxon>Coccomyxa</taxon>
        <taxon>Coccomyxa subellipsoidea</taxon>
    </lineage>
</organism>
<keyword evidence="7" id="KW-0175">Coiled coil</keyword>
<feature type="compositionally biased region" description="Polar residues" evidence="8">
    <location>
        <begin position="115"/>
        <end position="125"/>
    </location>
</feature>
<dbReference type="AlphaFoldDB" id="I0YQJ5"/>
<evidence type="ECO:0000256" key="4">
    <source>
        <dbReference type="ARBA" id="ARBA00023125"/>
    </source>
</evidence>
<comment type="similarity">
    <text evidence="2">Belongs to the bZIP family.</text>
</comment>
<dbReference type="PROSITE" id="PS00036">
    <property type="entry name" value="BZIP_BASIC"/>
    <property type="match status" value="1"/>
</dbReference>
<evidence type="ECO:0000256" key="6">
    <source>
        <dbReference type="ARBA" id="ARBA00023242"/>
    </source>
</evidence>
<keyword evidence="6" id="KW-0539">Nucleus</keyword>
<dbReference type="Pfam" id="PF00170">
    <property type="entry name" value="bZIP_1"/>
    <property type="match status" value="1"/>
</dbReference>
<feature type="coiled-coil region" evidence="7">
    <location>
        <begin position="233"/>
        <end position="260"/>
    </location>
</feature>
<dbReference type="InterPro" id="IPR045314">
    <property type="entry name" value="bZIP_plant_GBF1"/>
</dbReference>
<dbReference type="GeneID" id="17038643"/>
<dbReference type="GO" id="GO:0005634">
    <property type="term" value="C:nucleus"/>
    <property type="evidence" value="ECO:0007669"/>
    <property type="project" value="UniProtKB-SubCell"/>
</dbReference>
<dbReference type="GO" id="GO:0043565">
    <property type="term" value="F:sequence-specific DNA binding"/>
    <property type="evidence" value="ECO:0007669"/>
    <property type="project" value="InterPro"/>
</dbReference>
<feature type="compositionally biased region" description="Polar residues" evidence="8">
    <location>
        <begin position="74"/>
        <end position="88"/>
    </location>
</feature>
<evidence type="ECO:0000259" key="9">
    <source>
        <dbReference type="PROSITE" id="PS50217"/>
    </source>
</evidence>
<evidence type="ECO:0000256" key="1">
    <source>
        <dbReference type="ARBA" id="ARBA00004123"/>
    </source>
</evidence>
<accession>I0YQJ5</accession>